<proteinExistence type="predicted"/>
<feature type="compositionally biased region" description="Basic and acidic residues" evidence="1">
    <location>
        <begin position="189"/>
        <end position="202"/>
    </location>
</feature>
<dbReference type="EMBL" id="PJEG01000001">
    <property type="protein sequence ID" value="PKD15698.1"/>
    <property type="molecule type" value="Genomic_DNA"/>
</dbReference>
<comment type="caution">
    <text evidence="2">The sequence shown here is derived from an EMBL/GenBank/DDBJ whole genome shotgun (WGS) entry which is preliminary data.</text>
</comment>
<evidence type="ECO:0000256" key="1">
    <source>
        <dbReference type="SAM" id="MobiDB-lite"/>
    </source>
</evidence>
<feature type="compositionally biased region" description="Low complexity" evidence="1">
    <location>
        <begin position="113"/>
        <end position="127"/>
    </location>
</feature>
<dbReference type="AlphaFoldDB" id="A0A2N0TM02"/>
<feature type="region of interest" description="Disordered" evidence="1">
    <location>
        <begin position="1"/>
        <end position="25"/>
    </location>
</feature>
<feature type="compositionally biased region" description="Polar residues" evidence="1">
    <location>
        <begin position="251"/>
        <end position="268"/>
    </location>
</feature>
<feature type="region of interest" description="Disordered" evidence="1">
    <location>
        <begin position="105"/>
        <end position="268"/>
    </location>
</feature>
<gene>
    <name evidence="2" type="ORF">APC1461_0016</name>
</gene>
<dbReference type="Proteomes" id="UP000232928">
    <property type="component" value="Unassembled WGS sequence"/>
</dbReference>
<name>A0A2N0TM02_BIFLN</name>
<evidence type="ECO:0000313" key="2">
    <source>
        <dbReference type="EMBL" id="PKD15698.1"/>
    </source>
</evidence>
<accession>A0A2N0TM02</accession>
<feature type="compositionally biased region" description="Low complexity" evidence="1">
    <location>
        <begin position="166"/>
        <end position="187"/>
    </location>
</feature>
<sequence length="268" mass="28294">MPARGRTRISSTGSERNGGSAMRASSTTVPLTLRSRLNILFIRRFLAVFWLSAVSCALWADAPERGGVVQARPSAVRGFLERRDGLPSQGALHALRRERPGARAVPCARAHGHAGARPSGRGPAGLRADAHGRRPGHRIVPPGRQGGRPGAAGVPAHAAHARRRAGALPARRTLASARGGRVQAARRAPARDRGPRPGERARALAGARQTALGARGVLRPGRRRMDGRGRGRGLRHEQRLRAGLPGALPPTSRSCSTASTWSGTSTRT</sequence>
<protein>
    <submittedName>
        <fullName evidence="2">Cellulosome protein dockerin type I</fullName>
    </submittedName>
</protein>
<organism evidence="2 3">
    <name type="scientific">Bifidobacterium longum</name>
    <dbReference type="NCBI Taxonomy" id="216816"/>
    <lineage>
        <taxon>Bacteria</taxon>
        <taxon>Bacillati</taxon>
        <taxon>Actinomycetota</taxon>
        <taxon>Actinomycetes</taxon>
        <taxon>Bifidobacteriales</taxon>
        <taxon>Bifidobacteriaceae</taxon>
        <taxon>Bifidobacterium</taxon>
    </lineage>
</organism>
<reference evidence="2 3" key="1">
    <citation type="submission" date="2017-12" db="EMBL/GenBank/DDBJ databases">
        <title>Bifidobacterium longum APC/DPC strains.</title>
        <authorList>
            <person name="Arboleya S."/>
        </authorList>
    </citation>
    <scope>NUCLEOTIDE SEQUENCE [LARGE SCALE GENOMIC DNA]</scope>
    <source>
        <strain evidence="2 3">APC1461</strain>
    </source>
</reference>
<feature type="compositionally biased region" description="Basic and acidic residues" evidence="1">
    <location>
        <begin position="223"/>
        <end position="240"/>
    </location>
</feature>
<feature type="compositionally biased region" description="Polar residues" evidence="1">
    <location>
        <begin position="8"/>
        <end position="25"/>
    </location>
</feature>
<evidence type="ECO:0000313" key="3">
    <source>
        <dbReference type="Proteomes" id="UP000232928"/>
    </source>
</evidence>